<dbReference type="GO" id="GO:0006508">
    <property type="term" value="P:proteolysis"/>
    <property type="evidence" value="ECO:0007669"/>
    <property type="project" value="UniProtKB-KW"/>
</dbReference>
<dbReference type="EMBL" id="VCMV01000035">
    <property type="protein sequence ID" value="KAB0265489.1"/>
    <property type="molecule type" value="Genomic_DNA"/>
</dbReference>
<organism evidence="4 5">
    <name type="scientific">Microvirga brassicacearum</name>
    <dbReference type="NCBI Taxonomy" id="2580413"/>
    <lineage>
        <taxon>Bacteria</taxon>
        <taxon>Pseudomonadati</taxon>
        <taxon>Pseudomonadota</taxon>
        <taxon>Alphaproteobacteria</taxon>
        <taxon>Hyphomicrobiales</taxon>
        <taxon>Methylobacteriaceae</taxon>
        <taxon>Microvirga</taxon>
    </lineage>
</organism>
<comment type="cofactor">
    <cofactor evidence="1">
        <name>Zn(2+)</name>
        <dbReference type="ChEBI" id="CHEBI:29105"/>
    </cofactor>
    <text evidence="1">Binds 1 zinc ion per subunit.</text>
</comment>
<keyword evidence="1" id="KW-0479">Metal-binding</keyword>
<dbReference type="Pfam" id="PF07171">
    <property type="entry name" value="MlrC_C"/>
    <property type="match status" value="1"/>
</dbReference>
<protein>
    <recommendedName>
        <fullName evidence="1">Microcystinase C</fullName>
        <shortName evidence="1">MlrC</shortName>
    </recommendedName>
</protein>
<reference evidence="4 5" key="1">
    <citation type="journal article" date="2019" name="Microorganisms">
        <title>Genome Insights into the Novel Species Microvirga brassicacearum, a Rapeseed Endophyte with Biotechnological Potential.</title>
        <authorList>
            <person name="Jimenez-Gomez A."/>
            <person name="Saati-Santamaria Z."/>
            <person name="Igual J.M."/>
            <person name="Rivas R."/>
            <person name="Mateos P.F."/>
            <person name="Garcia-Fraile P."/>
        </authorList>
    </citation>
    <scope>NUCLEOTIDE SEQUENCE [LARGE SCALE GENOMIC DNA]</scope>
    <source>
        <strain evidence="4 5">CDVBN77</strain>
    </source>
</reference>
<name>A0A5N3P6Y4_9HYPH</name>
<comment type="caution">
    <text evidence="4">The sequence shown here is derived from an EMBL/GenBank/DDBJ whole genome shotgun (WGS) entry which is preliminary data.</text>
</comment>
<comment type="function">
    <text evidence="1">Involved in peptidolytic degradation of cyclic heptapeptide hepatotoxin microcystin (MC).</text>
</comment>
<dbReference type="RefSeq" id="WP_150947274.1">
    <property type="nucleotide sequence ID" value="NZ_VCMV01000035.1"/>
</dbReference>
<feature type="domain" description="Microcystin LR degradation protein MlrC N-terminal" evidence="3">
    <location>
        <begin position="5"/>
        <end position="290"/>
    </location>
</feature>
<dbReference type="GO" id="GO:0046872">
    <property type="term" value="F:metal ion binding"/>
    <property type="evidence" value="ECO:0007669"/>
    <property type="project" value="UniProtKB-KW"/>
</dbReference>
<sequence>MSFTVLTGEFSHETNTFSCRPTDHAAFRERYWYLGGQAENERGNSNTGIAGFLDVARKHDWKTIHTISTAAQPAGRVTRDAFDRVADVIVGAARAHKDQLDGILLSLHGAMVTDFCEDGEGELLRRLRSVVGPDMPIGITLDPHANVTRQMCELADIIVTYKTYPHVDMRDCARQAAEILRRTMAGEIRPKTLRVHRPMLEEINGGRTDIGPMIERIAKARAYEADPDVFAVSVNGAFGNADIAEVGPTVLVTAQGDMDRHRRFADSIADDIWDRRLESLNTYHSVDEAASICKAYRKTRGPIIVADYADNPGGGGYGDSTELLRALLDAAVTDACFGPMVDAETAAVLHRGKVGDTVSVRLGGKTDPRFGGGPLDLAGQVMLLSDGAYIGDGPMAGGLKSSWGPTAVIRVGGIDILVVSIPNQMLDLQQFRAFGIDPVKKSIVALKSMQHFRAAFEPIAGEVIVCDSGALCTPDLSKLPYVNVQRPIFPLDRGLQLGPRTS</sequence>
<gene>
    <name evidence="4" type="ORF">FEZ63_18640</name>
</gene>
<dbReference type="AlphaFoldDB" id="A0A5N3P6Y4"/>
<dbReference type="PIRSF" id="PIRSF012702">
    <property type="entry name" value="UCP012702"/>
    <property type="match status" value="1"/>
</dbReference>
<dbReference type="InterPro" id="IPR009197">
    <property type="entry name" value="MlrC"/>
</dbReference>
<evidence type="ECO:0000313" key="4">
    <source>
        <dbReference type="EMBL" id="KAB0265489.1"/>
    </source>
</evidence>
<dbReference type="Proteomes" id="UP000325684">
    <property type="component" value="Unassembled WGS sequence"/>
</dbReference>
<dbReference type="InterPro" id="IPR015995">
    <property type="entry name" value="MlrC_N"/>
</dbReference>
<evidence type="ECO:0000259" key="2">
    <source>
        <dbReference type="Pfam" id="PF07171"/>
    </source>
</evidence>
<evidence type="ECO:0000313" key="5">
    <source>
        <dbReference type="Proteomes" id="UP000325684"/>
    </source>
</evidence>
<feature type="domain" description="Microcystin LR degradation protein MlrC C-terminal" evidence="2">
    <location>
        <begin position="305"/>
        <end position="482"/>
    </location>
</feature>
<dbReference type="GO" id="GO:0008237">
    <property type="term" value="F:metallopeptidase activity"/>
    <property type="evidence" value="ECO:0007669"/>
    <property type="project" value="UniProtKB-KW"/>
</dbReference>
<keyword evidence="5" id="KW-1185">Reference proteome</keyword>
<dbReference type="Pfam" id="PF07364">
    <property type="entry name" value="DUF1485"/>
    <property type="match status" value="1"/>
</dbReference>
<accession>A0A5N3P6Y4</accession>
<dbReference type="InterPro" id="IPR010799">
    <property type="entry name" value="MlrC_C"/>
</dbReference>
<dbReference type="OrthoDB" id="9782658at2"/>
<keyword evidence="1" id="KW-0482">Metalloprotease</keyword>
<keyword evidence="1" id="KW-0378">Hydrolase</keyword>
<evidence type="ECO:0000256" key="1">
    <source>
        <dbReference type="PIRNR" id="PIRNR012702"/>
    </source>
</evidence>
<evidence type="ECO:0000259" key="3">
    <source>
        <dbReference type="Pfam" id="PF07364"/>
    </source>
</evidence>
<proteinExistence type="inferred from homology"/>
<comment type="similarity">
    <text evidence="1">Belongs to the peptidase M81 family.</text>
</comment>
<keyword evidence="1" id="KW-0645">Protease</keyword>